<sequence>MKLQIKNLHSTKIEINIIFNYRNRTNSSNFKVKAIYLKVYILLSGAKSVRFRGHHEHHIYEINF</sequence>
<name>A0A397VNP0_9GLOM</name>
<keyword evidence="2" id="KW-1185">Reference proteome</keyword>
<organism evidence="1 2">
    <name type="scientific">Gigaspora rosea</name>
    <dbReference type="NCBI Taxonomy" id="44941"/>
    <lineage>
        <taxon>Eukaryota</taxon>
        <taxon>Fungi</taxon>
        <taxon>Fungi incertae sedis</taxon>
        <taxon>Mucoromycota</taxon>
        <taxon>Glomeromycotina</taxon>
        <taxon>Glomeromycetes</taxon>
        <taxon>Diversisporales</taxon>
        <taxon>Gigasporaceae</taxon>
        <taxon>Gigaspora</taxon>
    </lineage>
</organism>
<reference evidence="1 2" key="1">
    <citation type="submission" date="2018-06" db="EMBL/GenBank/DDBJ databases">
        <title>Comparative genomics reveals the genomic features of Rhizophagus irregularis, R. cerebriforme, R. diaphanum and Gigaspora rosea, and their symbiotic lifestyle signature.</title>
        <authorList>
            <person name="Morin E."/>
            <person name="San Clemente H."/>
            <person name="Chen E.C.H."/>
            <person name="De La Providencia I."/>
            <person name="Hainaut M."/>
            <person name="Kuo A."/>
            <person name="Kohler A."/>
            <person name="Murat C."/>
            <person name="Tang N."/>
            <person name="Roy S."/>
            <person name="Loubradou J."/>
            <person name="Henrissat B."/>
            <person name="Grigoriev I.V."/>
            <person name="Corradi N."/>
            <person name="Roux C."/>
            <person name="Martin F.M."/>
        </authorList>
    </citation>
    <scope>NUCLEOTIDE SEQUENCE [LARGE SCALE GENOMIC DNA]</scope>
    <source>
        <strain evidence="1 2">DAOM 194757</strain>
    </source>
</reference>
<protein>
    <submittedName>
        <fullName evidence="1">Uncharacterized protein</fullName>
    </submittedName>
</protein>
<comment type="caution">
    <text evidence="1">The sequence shown here is derived from an EMBL/GenBank/DDBJ whole genome shotgun (WGS) entry which is preliminary data.</text>
</comment>
<accession>A0A397VNP0</accession>
<dbReference type="EMBL" id="QKWP01000228">
    <property type="protein sequence ID" value="RIB24145.1"/>
    <property type="molecule type" value="Genomic_DNA"/>
</dbReference>
<evidence type="ECO:0000313" key="1">
    <source>
        <dbReference type="EMBL" id="RIB24145.1"/>
    </source>
</evidence>
<gene>
    <name evidence="1" type="ORF">C2G38_2070614</name>
</gene>
<dbReference type="Proteomes" id="UP000266673">
    <property type="component" value="Unassembled WGS sequence"/>
</dbReference>
<dbReference type="AlphaFoldDB" id="A0A397VNP0"/>
<proteinExistence type="predicted"/>
<evidence type="ECO:0000313" key="2">
    <source>
        <dbReference type="Proteomes" id="UP000266673"/>
    </source>
</evidence>